<dbReference type="SUPFAM" id="SSF52317">
    <property type="entry name" value="Class I glutamine amidotransferase-like"/>
    <property type="match status" value="1"/>
</dbReference>
<dbReference type="Proteomes" id="UP001595681">
    <property type="component" value="Unassembled WGS sequence"/>
</dbReference>
<dbReference type="InterPro" id="IPR029010">
    <property type="entry name" value="ThuA-like"/>
</dbReference>
<reference evidence="3" key="1">
    <citation type="journal article" date="2019" name="Int. J. Syst. Evol. Microbiol.">
        <title>The Global Catalogue of Microorganisms (GCM) 10K type strain sequencing project: providing services to taxonomists for standard genome sequencing and annotation.</title>
        <authorList>
            <consortium name="The Broad Institute Genomics Platform"/>
            <consortium name="The Broad Institute Genome Sequencing Center for Infectious Disease"/>
            <person name="Wu L."/>
            <person name="Ma J."/>
        </authorList>
    </citation>
    <scope>NUCLEOTIDE SEQUENCE [LARGE SCALE GENOMIC DNA]</scope>
    <source>
        <strain evidence="3">CCM 7491</strain>
    </source>
</reference>
<evidence type="ECO:0000259" key="1">
    <source>
        <dbReference type="Pfam" id="PF06283"/>
    </source>
</evidence>
<feature type="domain" description="ThuA-like" evidence="1">
    <location>
        <begin position="27"/>
        <end position="208"/>
    </location>
</feature>
<keyword evidence="3" id="KW-1185">Reference proteome</keyword>
<dbReference type="PANTHER" id="PTHR40469:SF2">
    <property type="entry name" value="GALACTOSE-BINDING DOMAIN-LIKE SUPERFAMILY PROTEIN"/>
    <property type="match status" value="1"/>
</dbReference>
<evidence type="ECO:0000313" key="3">
    <source>
        <dbReference type="Proteomes" id="UP001595681"/>
    </source>
</evidence>
<evidence type="ECO:0000313" key="2">
    <source>
        <dbReference type="EMBL" id="MFC3443320.1"/>
    </source>
</evidence>
<comment type="caution">
    <text evidence="2">The sequence shown here is derived from an EMBL/GenBank/DDBJ whole genome shotgun (WGS) entry which is preliminary data.</text>
</comment>
<proteinExistence type="predicted"/>
<name>A0ABV7NK06_9SPHN</name>
<sequence>MTGRAIECLFIVGGAWHDMDFARLEMLKLLAENPDIRTRVFEDYPEPAVIAQADFILTYTCDRVPQGAARQQALREFVERGGRWFALHGTNSILRFIEGGTVTTPDEAPDFMALLGTQFIGHPPIDRYRVEVVDAAHPLVRGIESFETVDELYLSRPCAPIETLLDCHYDGGPLGSFRQTPQEAGRHPVFYLRHLGQGAVLYLTLGHCRGPHDMRPLMDKWPSVDRCSWEEPIFYELLRRGLAWASAA</sequence>
<dbReference type="RefSeq" id="WP_380798025.1">
    <property type="nucleotide sequence ID" value="NZ_JBHRVU010000005.1"/>
</dbReference>
<organism evidence="2 3">
    <name type="scientific">Sphingobium rhizovicinum</name>
    <dbReference type="NCBI Taxonomy" id="432308"/>
    <lineage>
        <taxon>Bacteria</taxon>
        <taxon>Pseudomonadati</taxon>
        <taxon>Pseudomonadota</taxon>
        <taxon>Alphaproteobacteria</taxon>
        <taxon>Sphingomonadales</taxon>
        <taxon>Sphingomonadaceae</taxon>
        <taxon>Sphingobium</taxon>
    </lineage>
</organism>
<dbReference type="EMBL" id="JBHRVU010000005">
    <property type="protein sequence ID" value="MFC3443320.1"/>
    <property type="molecule type" value="Genomic_DNA"/>
</dbReference>
<protein>
    <submittedName>
        <fullName evidence="2">ThuA domain-containing protein</fullName>
    </submittedName>
</protein>
<accession>A0ABV7NK06</accession>
<dbReference type="InterPro" id="IPR029062">
    <property type="entry name" value="Class_I_gatase-like"/>
</dbReference>
<dbReference type="Pfam" id="PF06283">
    <property type="entry name" value="ThuA"/>
    <property type="match status" value="1"/>
</dbReference>
<dbReference type="Gene3D" id="3.40.50.880">
    <property type="match status" value="1"/>
</dbReference>
<gene>
    <name evidence="2" type="ORF">ACFOKF_19380</name>
</gene>
<dbReference type="PANTHER" id="PTHR40469">
    <property type="entry name" value="SECRETED GLYCOSYL HYDROLASE"/>
    <property type="match status" value="1"/>
</dbReference>